<name>A0A455SMM6_9CHLR</name>
<dbReference type="PANTHER" id="PTHR46496:SF1">
    <property type="entry name" value="ZEAXANTHIN EPOXIDASE, CHLOROPLASTIC"/>
    <property type="match status" value="1"/>
</dbReference>
<dbReference type="PANTHER" id="PTHR46496">
    <property type="match status" value="1"/>
</dbReference>
<proteinExistence type="predicted"/>
<keyword evidence="4" id="KW-0560">Oxidoreductase</keyword>
<dbReference type="SUPFAM" id="SSF51905">
    <property type="entry name" value="FAD/NAD(P)-binding domain"/>
    <property type="match status" value="1"/>
</dbReference>
<accession>A0A455SMM6</accession>
<dbReference type="Gene3D" id="3.50.50.60">
    <property type="entry name" value="FAD/NAD(P)-binding domain"/>
    <property type="match status" value="1"/>
</dbReference>
<dbReference type="GO" id="GO:0071949">
    <property type="term" value="F:FAD binding"/>
    <property type="evidence" value="ECO:0007669"/>
    <property type="project" value="InterPro"/>
</dbReference>
<evidence type="ECO:0000259" key="5">
    <source>
        <dbReference type="Pfam" id="PF01494"/>
    </source>
</evidence>
<dbReference type="InterPro" id="IPR036188">
    <property type="entry name" value="FAD/NAD-bd_sf"/>
</dbReference>
<keyword evidence="3" id="KW-0274">FAD</keyword>
<gene>
    <name evidence="6" type="ORF">KTC_10750</name>
</gene>
<evidence type="ECO:0000256" key="3">
    <source>
        <dbReference type="ARBA" id="ARBA00022827"/>
    </source>
</evidence>
<sequence>MSDLPVLIIGAGIGGLTTALALRQAGYSVRVFERAQEVKEVGAGLTLWANALGALRELGLEYIVRDLGRPDALPIGFYTARGKQLMQLSPDEMTRHLGAPPVAVHRAEFLAALRDAVGRDSIECGARLIAFEQDEDGVTGIFANGQRVRGCLLIGADGIHSQVRQQLFPGSQPRYAGYTAWRGVATGVKPELMGELWGRGLRFGIAPLTRDRVYWFVSCNMAEHEAESVESRSYLLTLFRGWHPLVSELLKATEAASILRNDIYDLAPLASWSQGRVTLLGDAAHAMTPNMGQGACQAIEDACALAAALRAAHALPEALRLYQQQRLKHANGVLARSHMIGTVAQWEHPVACLLRERVLALTPGRLFLKQLQPIAGGHA</sequence>
<evidence type="ECO:0000256" key="1">
    <source>
        <dbReference type="ARBA" id="ARBA00001974"/>
    </source>
</evidence>
<keyword evidence="2" id="KW-0285">Flavoprotein</keyword>
<organism evidence="6">
    <name type="scientific">Thermosporothrix sp. COM3</name>
    <dbReference type="NCBI Taxonomy" id="2490863"/>
    <lineage>
        <taxon>Bacteria</taxon>
        <taxon>Bacillati</taxon>
        <taxon>Chloroflexota</taxon>
        <taxon>Ktedonobacteria</taxon>
        <taxon>Ktedonobacterales</taxon>
        <taxon>Thermosporotrichaceae</taxon>
        <taxon>Thermosporothrix</taxon>
    </lineage>
</organism>
<dbReference type="PRINTS" id="PR00420">
    <property type="entry name" value="RNGMNOXGNASE"/>
</dbReference>
<feature type="domain" description="FAD-binding" evidence="5">
    <location>
        <begin position="4"/>
        <end position="336"/>
    </location>
</feature>
<evidence type="ECO:0000256" key="4">
    <source>
        <dbReference type="ARBA" id="ARBA00023002"/>
    </source>
</evidence>
<keyword evidence="6" id="KW-0503">Monooxygenase</keyword>
<comment type="cofactor">
    <cofactor evidence="1">
        <name>FAD</name>
        <dbReference type="ChEBI" id="CHEBI:57692"/>
    </cofactor>
</comment>
<dbReference type="AlphaFoldDB" id="A0A455SMM6"/>
<dbReference type="InterPro" id="IPR002938">
    <property type="entry name" value="FAD-bd"/>
</dbReference>
<protein>
    <submittedName>
        <fullName evidence="6">Monooxygenase</fullName>
    </submittedName>
</protein>
<evidence type="ECO:0000256" key="2">
    <source>
        <dbReference type="ARBA" id="ARBA00022630"/>
    </source>
</evidence>
<dbReference type="Pfam" id="PF01494">
    <property type="entry name" value="FAD_binding_3"/>
    <property type="match status" value="1"/>
</dbReference>
<dbReference type="GO" id="GO:0004497">
    <property type="term" value="F:monooxygenase activity"/>
    <property type="evidence" value="ECO:0007669"/>
    <property type="project" value="UniProtKB-KW"/>
</dbReference>
<dbReference type="EMBL" id="AP019376">
    <property type="protein sequence ID" value="BBH86324.1"/>
    <property type="molecule type" value="Genomic_DNA"/>
</dbReference>
<evidence type="ECO:0000313" key="6">
    <source>
        <dbReference type="EMBL" id="BBH86324.1"/>
    </source>
</evidence>
<reference evidence="6" key="1">
    <citation type="submission" date="2018-12" db="EMBL/GenBank/DDBJ databases">
        <title>Novel natural products biosynthetic potential of the class Ktedonobacteria.</title>
        <authorList>
            <person name="Zheng Y."/>
            <person name="Saitou A."/>
            <person name="Wang C.M."/>
            <person name="Toyoda A."/>
            <person name="Minakuchi Y."/>
            <person name="Sekiguchi Y."/>
            <person name="Ueda K."/>
            <person name="Takano H."/>
            <person name="Sakai Y."/>
            <person name="Yokota A."/>
            <person name="Yabe S."/>
        </authorList>
    </citation>
    <scope>NUCLEOTIDE SEQUENCE</scope>
    <source>
        <strain evidence="6">COM3</strain>
    </source>
</reference>